<comment type="similarity">
    <text evidence="1">Belongs to the peptidase C59 family.</text>
</comment>
<keyword evidence="2" id="KW-0378">Hydrolase</keyword>
<reference evidence="4 5" key="1">
    <citation type="submission" date="2013-08" db="EMBL/GenBank/DDBJ databases">
        <title>Lactobacillus wasatchii sp. WDC04, a late gas producing bacteria isolated from aged chedder cheese.</title>
        <authorList>
            <person name="Oberg C.J."/>
            <person name="Culumber M."/>
            <person name="McMahon D.J."/>
            <person name="Broadbent J.R."/>
            <person name="Oberg T.S."/>
            <person name="Ortaki F."/>
        </authorList>
    </citation>
    <scope>NUCLEOTIDE SEQUENCE [LARGE SCALE GENOMIC DNA]</scope>
    <source>
        <strain evidence="4 5">WDC04</strain>
    </source>
</reference>
<organism evidence="4 5">
    <name type="scientific">Paucilactobacillus wasatchensis</name>
    <dbReference type="NCBI Taxonomy" id="1335616"/>
    <lineage>
        <taxon>Bacteria</taxon>
        <taxon>Bacillati</taxon>
        <taxon>Bacillota</taxon>
        <taxon>Bacilli</taxon>
        <taxon>Lactobacillales</taxon>
        <taxon>Lactobacillaceae</taxon>
        <taxon>Paucilactobacillus</taxon>
    </lineage>
</organism>
<name>A0A0D1A7E7_9LACO</name>
<feature type="domain" description="Choloylglycine hydrolase/NAAA C-terminal" evidence="3">
    <location>
        <begin position="2"/>
        <end position="313"/>
    </location>
</feature>
<evidence type="ECO:0000259" key="3">
    <source>
        <dbReference type="Pfam" id="PF02275"/>
    </source>
</evidence>
<proteinExistence type="inferred from homology"/>
<dbReference type="GO" id="GO:0016787">
    <property type="term" value="F:hydrolase activity"/>
    <property type="evidence" value="ECO:0007669"/>
    <property type="project" value="UniProtKB-KW"/>
</dbReference>
<dbReference type="PATRIC" id="fig|1335616.4.peg.1811"/>
<sequence length="325" mass="36770">MCTSILQIAKNGVHVLSRTMDWPTLENSPLFVPRNFEWQTVFDHRTHHNKYALIGGGSMKNGRIDVSDGVNEFGLCAQKLTFANGAQLVDERDTTKTQLAPFEFVFWVLGNFKSVLDIEHHLPEVELMSEKFSDWKYGKPELHFSLVDPTGRIVVIEPTQNPMRIIENPLGVVTNSPHFERQLARLEKYVNFTAEFEAGKVALNTPKVTTGNLSGKAIPPGSYSPGARFIRAAYFKERADQPEDEQSAIISSWHLLESVSVPRNSAHQQTFSVYRAATVAESRSYYFQSYNRGEITKLQLTPAMLDWTKPKIYSVKDELTVNSLN</sequence>
<dbReference type="OrthoDB" id="9794717at2"/>
<dbReference type="AlphaFoldDB" id="A0A0D1A7E7"/>
<dbReference type="PANTHER" id="PTHR35527:SF2">
    <property type="entry name" value="HYDROLASE"/>
    <property type="match status" value="1"/>
</dbReference>
<dbReference type="PANTHER" id="PTHR35527">
    <property type="entry name" value="CHOLOYLGLYCINE HYDROLASE"/>
    <property type="match status" value="1"/>
</dbReference>
<accession>A0A0D1A7E7</accession>
<dbReference type="STRING" id="1335616.WDC_1800"/>
<dbReference type="EMBL" id="AWTT01000066">
    <property type="protein sequence ID" value="KIS02631.1"/>
    <property type="molecule type" value="Genomic_DNA"/>
</dbReference>
<evidence type="ECO:0000256" key="2">
    <source>
        <dbReference type="ARBA" id="ARBA00022801"/>
    </source>
</evidence>
<gene>
    <name evidence="4" type="ORF">WDC_1800</name>
</gene>
<dbReference type="Proteomes" id="UP000032279">
    <property type="component" value="Unassembled WGS sequence"/>
</dbReference>
<dbReference type="InterPro" id="IPR029055">
    <property type="entry name" value="Ntn_hydrolases_N"/>
</dbReference>
<dbReference type="Gene3D" id="3.60.60.10">
    <property type="entry name" value="Penicillin V Acylase, Chain A"/>
    <property type="match status" value="1"/>
</dbReference>
<dbReference type="SUPFAM" id="SSF56235">
    <property type="entry name" value="N-terminal nucleophile aminohydrolases (Ntn hydrolases)"/>
    <property type="match status" value="1"/>
</dbReference>
<evidence type="ECO:0000313" key="4">
    <source>
        <dbReference type="EMBL" id="KIS02631.1"/>
    </source>
</evidence>
<protein>
    <submittedName>
        <fullName evidence="4">Penicillin V acylase related amidase</fullName>
    </submittedName>
</protein>
<dbReference type="InterPro" id="IPR052193">
    <property type="entry name" value="Peptidase_C59"/>
</dbReference>
<dbReference type="RefSeq" id="WP_044011490.1">
    <property type="nucleotide sequence ID" value="NZ_AWTT01000066.1"/>
</dbReference>
<dbReference type="InterPro" id="IPR029132">
    <property type="entry name" value="CBAH/NAAA_C"/>
</dbReference>
<evidence type="ECO:0000256" key="1">
    <source>
        <dbReference type="ARBA" id="ARBA00006625"/>
    </source>
</evidence>
<comment type="caution">
    <text evidence="4">The sequence shown here is derived from an EMBL/GenBank/DDBJ whole genome shotgun (WGS) entry which is preliminary data.</text>
</comment>
<keyword evidence="5" id="KW-1185">Reference proteome</keyword>
<dbReference type="CDD" id="cd00542">
    <property type="entry name" value="Ntn_PVA"/>
    <property type="match status" value="1"/>
</dbReference>
<dbReference type="Pfam" id="PF02275">
    <property type="entry name" value="CBAH"/>
    <property type="match status" value="1"/>
</dbReference>
<evidence type="ECO:0000313" key="5">
    <source>
        <dbReference type="Proteomes" id="UP000032279"/>
    </source>
</evidence>